<feature type="transmembrane region" description="Helical" evidence="1">
    <location>
        <begin position="39"/>
        <end position="58"/>
    </location>
</feature>
<keyword evidence="3" id="KW-1185">Reference proteome</keyword>
<dbReference type="AlphaFoldDB" id="A0AAD7ZHS4"/>
<reference evidence="2" key="2">
    <citation type="submission" date="2023-05" db="EMBL/GenBank/DDBJ databases">
        <authorList>
            <person name="Fouks B."/>
        </authorList>
    </citation>
    <scope>NUCLEOTIDE SEQUENCE</scope>
    <source>
        <strain evidence="2">Stay&amp;Tobe</strain>
        <tissue evidence="2">Testes</tissue>
    </source>
</reference>
<comment type="caution">
    <text evidence="2">The sequence shown here is derived from an EMBL/GenBank/DDBJ whole genome shotgun (WGS) entry which is preliminary data.</text>
</comment>
<keyword evidence="1" id="KW-0812">Transmembrane</keyword>
<evidence type="ECO:0000313" key="2">
    <source>
        <dbReference type="EMBL" id="KAJ9580939.1"/>
    </source>
</evidence>
<keyword evidence="1" id="KW-1133">Transmembrane helix</keyword>
<keyword evidence="1" id="KW-0472">Membrane</keyword>
<evidence type="ECO:0000313" key="3">
    <source>
        <dbReference type="Proteomes" id="UP001233999"/>
    </source>
</evidence>
<reference evidence="2" key="1">
    <citation type="journal article" date="2023" name="IScience">
        <title>Live-bearing cockroach genome reveals convergent evolutionary mechanisms linked to viviparity in insects and beyond.</title>
        <authorList>
            <person name="Fouks B."/>
            <person name="Harrison M.C."/>
            <person name="Mikhailova A.A."/>
            <person name="Marchal E."/>
            <person name="English S."/>
            <person name="Carruthers M."/>
            <person name="Jennings E.C."/>
            <person name="Chiamaka E.L."/>
            <person name="Frigard R.A."/>
            <person name="Pippel M."/>
            <person name="Attardo G.M."/>
            <person name="Benoit J.B."/>
            <person name="Bornberg-Bauer E."/>
            <person name="Tobe S.S."/>
        </authorList>
    </citation>
    <scope>NUCLEOTIDE SEQUENCE</scope>
    <source>
        <strain evidence="2">Stay&amp;Tobe</strain>
    </source>
</reference>
<accession>A0AAD7ZHS4</accession>
<organism evidence="2 3">
    <name type="scientific">Diploptera punctata</name>
    <name type="common">Pacific beetle cockroach</name>
    <dbReference type="NCBI Taxonomy" id="6984"/>
    <lineage>
        <taxon>Eukaryota</taxon>
        <taxon>Metazoa</taxon>
        <taxon>Ecdysozoa</taxon>
        <taxon>Arthropoda</taxon>
        <taxon>Hexapoda</taxon>
        <taxon>Insecta</taxon>
        <taxon>Pterygota</taxon>
        <taxon>Neoptera</taxon>
        <taxon>Polyneoptera</taxon>
        <taxon>Dictyoptera</taxon>
        <taxon>Blattodea</taxon>
        <taxon>Blaberoidea</taxon>
        <taxon>Blaberidae</taxon>
        <taxon>Diplopterinae</taxon>
        <taxon>Diploptera</taxon>
    </lineage>
</organism>
<protein>
    <submittedName>
        <fullName evidence="2">Uncharacterized protein</fullName>
    </submittedName>
</protein>
<name>A0AAD7ZHS4_DIPPU</name>
<dbReference type="EMBL" id="JASPKZ010008087">
    <property type="protein sequence ID" value="KAJ9580939.1"/>
    <property type="molecule type" value="Genomic_DNA"/>
</dbReference>
<proteinExistence type="predicted"/>
<dbReference type="Proteomes" id="UP001233999">
    <property type="component" value="Unassembled WGS sequence"/>
</dbReference>
<evidence type="ECO:0000256" key="1">
    <source>
        <dbReference type="SAM" id="Phobius"/>
    </source>
</evidence>
<gene>
    <name evidence="2" type="ORF">L9F63_023886</name>
</gene>
<sequence length="61" mass="7168">MYFNYIFPFLLKIIYGEFCNIVFKLMLEFRSPLHGLGLYQIQCLLTGTGIMVFIFRALDGH</sequence>
<feature type="non-terminal residue" evidence="2">
    <location>
        <position position="1"/>
    </location>
</feature>